<accession>A0A7K3LHW3</accession>
<gene>
    <name evidence="1" type="ORF">GWR20_22985</name>
</gene>
<dbReference type="EMBL" id="JAACYR010000160">
    <property type="protein sequence ID" value="NDJ91961.1"/>
    <property type="molecule type" value="Genomic_DNA"/>
</dbReference>
<reference evidence="1 2" key="1">
    <citation type="submission" date="2020-01" db="EMBL/GenBank/DDBJ databases">
        <authorList>
            <person name="Sanchez-Estrada R."/>
            <person name="Gonzalez-Y-Merchand J.A."/>
            <person name="Rivera-Gutierrez S."/>
        </authorList>
    </citation>
    <scope>NUCLEOTIDE SEQUENCE [LARGE SCALE GENOMIC DNA]</scope>
    <source>
        <strain evidence="1 2">CST 7247</strain>
    </source>
</reference>
<comment type="caution">
    <text evidence="1">The sequence shown here is derived from an EMBL/GenBank/DDBJ whole genome shotgun (WGS) entry which is preliminary data.</text>
</comment>
<sequence>MNVPAEPIPVSYNPWTIVNLVFKHLAEQGLGPVIGQRDPSQPAGELLAALGVVSSPIPDARSTRRRDEELAALRAEFLPEPSPPA</sequence>
<evidence type="ECO:0000313" key="1">
    <source>
        <dbReference type="EMBL" id="NDJ91961.1"/>
    </source>
</evidence>
<name>A0A7K3LHW3_9MYCO</name>
<dbReference type="AlphaFoldDB" id="A0A7K3LHW3"/>
<proteinExistence type="predicted"/>
<evidence type="ECO:0000313" key="2">
    <source>
        <dbReference type="Proteomes" id="UP000466523"/>
    </source>
</evidence>
<dbReference type="OrthoDB" id="3828020at2"/>
<dbReference type="Proteomes" id="UP000466523">
    <property type="component" value="Unassembled WGS sequence"/>
</dbReference>
<protein>
    <submittedName>
        <fullName evidence="1">Uncharacterized protein</fullName>
    </submittedName>
</protein>
<organism evidence="1 2">
    <name type="scientific">Mycolicibacter kumamotonensis</name>
    <dbReference type="NCBI Taxonomy" id="354243"/>
    <lineage>
        <taxon>Bacteria</taxon>
        <taxon>Bacillati</taxon>
        <taxon>Actinomycetota</taxon>
        <taxon>Actinomycetes</taxon>
        <taxon>Mycobacteriales</taxon>
        <taxon>Mycobacteriaceae</taxon>
        <taxon>Mycolicibacter</taxon>
    </lineage>
</organism>
<dbReference type="RefSeq" id="WP_083079537.1">
    <property type="nucleotide sequence ID" value="NZ_MVHU01000001.1"/>
</dbReference>